<dbReference type="PANTHER" id="PTHR33349:SF1">
    <property type="entry name" value="EMB|CAB62594.1"/>
    <property type="match status" value="1"/>
</dbReference>
<feature type="region of interest" description="Disordered" evidence="1">
    <location>
        <begin position="1"/>
        <end position="73"/>
    </location>
</feature>
<organism evidence="3 4">
    <name type="scientific">Ilex paraguariensis</name>
    <name type="common">yerba mate</name>
    <dbReference type="NCBI Taxonomy" id="185542"/>
    <lineage>
        <taxon>Eukaryota</taxon>
        <taxon>Viridiplantae</taxon>
        <taxon>Streptophyta</taxon>
        <taxon>Embryophyta</taxon>
        <taxon>Tracheophyta</taxon>
        <taxon>Spermatophyta</taxon>
        <taxon>Magnoliopsida</taxon>
        <taxon>eudicotyledons</taxon>
        <taxon>Gunneridae</taxon>
        <taxon>Pentapetalae</taxon>
        <taxon>asterids</taxon>
        <taxon>campanulids</taxon>
        <taxon>Aquifoliales</taxon>
        <taxon>Aquifoliaceae</taxon>
        <taxon>Ilex</taxon>
    </lineage>
</organism>
<dbReference type="AlphaFoldDB" id="A0ABC8T7D0"/>
<sequence length="513" mass="56345">MAEENINSLVTPKKTTPERSSSRGNSEKPSYPTGRQKILPHYRRASIGSCHDGEKRNTAGKPNSPNGGQNIVPHYLRASTGSCHDFCKYGREHAFEVKARRPRPKRIVTPRSDEHNPPAEKKKTMVVNLKPSPGFKTHSPDSPEIVKQKILLPSKKNDVSLKRDSSNEKMAENVKKANNLSAKRATIISVTAPSSHPNSSGSNGRTKSDTKIGKKMGTAKVSVLAPPIGSLSPRPRVNGVVSLNARKQRSMALVSPLKDQNRIRNSKPKQSNNDKVLEKTLDVTEVASENKFLGGIEDEVIIPLCPSPSASPPPSFPSSNSSSHPNSPSLSSHDEEDQKESEYSDSEADDLVSENDKSVSMDEVEILEGNQVVPRKSGEVLSEDNDSAPVKLRFRRGKVVDLQSENNGPRRLRFRRGRLLVENQDSNGEPRKRRFKKRVDDGTDGTKSSSEQVTLRHQDVAGRKDAQGLFNNVIEETASKLVESRKSKVKALVGAFETVISLQESKPSTPTVD</sequence>
<feature type="compositionally biased region" description="Polar residues" evidence="1">
    <location>
        <begin position="1"/>
        <end position="14"/>
    </location>
</feature>
<feature type="compositionally biased region" description="Polar residues" evidence="1">
    <location>
        <begin position="60"/>
        <end position="69"/>
    </location>
</feature>
<evidence type="ECO:0000313" key="3">
    <source>
        <dbReference type="EMBL" id="CAK9162973.1"/>
    </source>
</evidence>
<feature type="domain" description="Calmodulin-binding" evidence="2">
    <location>
        <begin position="388"/>
        <end position="501"/>
    </location>
</feature>
<proteinExistence type="predicted"/>
<evidence type="ECO:0000259" key="2">
    <source>
        <dbReference type="SMART" id="SM01054"/>
    </source>
</evidence>
<gene>
    <name evidence="3" type="ORF">ILEXP_LOCUS31931</name>
</gene>
<feature type="region of interest" description="Disordered" evidence="1">
    <location>
        <begin position="98"/>
        <end position="144"/>
    </location>
</feature>
<feature type="compositionally biased region" description="Low complexity" evidence="1">
    <location>
        <begin position="193"/>
        <end position="204"/>
    </location>
</feature>
<evidence type="ECO:0000313" key="4">
    <source>
        <dbReference type="Proteomes" id="UP001642360"/>
    </source>
</evidence>
<keyword evidence="4" id="KW-1185">Reference proteome</keyword>
<feature type="compositionally biased region" description="Basic and acidic residues" evidence="1">
    <location>
        <begin position="156"/>
        <end position="175"/>
    </location>
</feature>
<dbReference type="Proteomes" id="UP001642360">
    <property type="component" value="Unassembled WGS sequence"/>
</dbReference>
<feature type="compositionally biased region" description="Basic and acidic residues" evidence="1">
    <location>
        <begin position="111"/>
        <end position="123"/>
    </location>
</feature>
<evidence type="ECO:0000256" key="1">
    <source>
        <dbReference type="SAM" id="MobiDB-lite"/>
    </source>
</evidence>
<feature type="region of interest" description="Disordered" evidence="1">
    <location>
        <begin position="304"/>
        <end position="386"/>
    </location>
</feature>
<dbReference type="PANTHER" id="PTHR33349">
    <property type="entry name" value="EMB|CAB62594.1"/>
    <property type="match status" value="1"/>
</dbReference>
<feature type="compositionally biased region" description="Acidic residues" evidence="1">
    <location>
        <begin position="334"/>
        <end position="353"/>
    </location>
</feature>
<feature type="region of interest" description="Disordered" evidence="1">
    <location>
        <begin position="243"/>
        <end position="277"/>
    </location>
</feature>
<dbReference type="InterPro" id="IPR012417">
    <property type="entry name" value="CaM-bd_dom_pln"/>
</dbReference>
<feature type="compositionally biased region" description="Low complexity" evidence="1">
    <location>
        <begin position="317"/>
        <end position="331"/>
    </location>
</feature>
<feature type="region of interest" description="Disordered" evidence="1">
    <location>
        <begin position="156"/>
        <end position="179"/>
    </location>
</feature>
<dbReference type="Pfam" id="PF07839">
    <property type="entry name" value="CaM_binding"/>
    <property type="match status" value="1"/>
</dbReference>
<reference evidence="3 4" key="1">
    <citation type="submission" date="2024-02" db="EMBL/GenBank/DDBJ databases">
        <authorList>
            <person name="Vignale AGUSTIN F."/>
            <person name="Sosa J E."/>
            <person name="Modenutti C."/>
        </authorList>
    </citation>
    <scope>NUCLEOTIDE SEQUENCE [LARGE SCALE GENOMIC DNA]</scope>
</reference>
<dbReference type="EMBL" id="CAUOFW020003947">
    <property type="protein sequence ID" value="CAK9162973.1"/>
    <property type="molecule type" value="Genomic_DNA"/>
</dbReference>
<accession>A0ABC8T7D0</accession>
<comment type="caution">
    <text evidence="3">The sequence shown here is derived from an EMBL/GenBank/DDBJ whole genome shotgun (WGS) entry which is preliminary data.</text>
</comment>
<name>A0ABC8T7D0_9AQUA</name>
<feature type="region of interest" description="Disordered" evidence="1">
    <location>
        <begin position="191"/>
        <end position="212"/>
    </location>
</feature>
<feature type="region of interest" description="Disordered" evidence="1">
    <location>
        <begin position="401"/>
        <end position="454"/>
    </location>
</feature>
<feature type="compositionally biased region" description="Pro residues" evidence="1">
    <location>
        <begin position="305"/>
        <end position="316"/>
    </location>
</feature>
<dbReference type="SMART" id="SM01054">
    <property type="entry name" value="CaM_binding"/>
    <property type="match status" value="1"/>
</dbReference>
<protein>
    <recommendedName>
        <fullName evidence="2">Calmodulin-binding domain-containing protein</fullName>
    </recommendedName>
</protein>